<dbReference type="InterPro" id="IPR002528">
    <property type="entry name" value="MATE_fam"/>
</dbReference>
<feature type="transmembrane region" description="Helical" evidence="6">
    <location>
        <begin position="120"/>
        <end position="137"/>
    </location>
</feature>
<comment type="similarity">
    <text evidence="2 6">Belongs to the multi antimicrobial extrusion (MATE) (TC 2.A.66.1) family.</text>
</comment>
<evidence type="ECO:0000256" key="1">
    <source>
        <dbReference type="ARBA" id="ARBA00004141"/>
    </source>
</evidence>
<sequence>MAGKDELRESFLQKKSDSEIIKNEESLCRRVWEESKKIWIIAGPAIFTRFSSFGITVVTQAFVGHIGSTELAGYALVMTVLNRFATGILIGMASALETLCGQAYGAKQYHMLGVYLQRSWIVLFLTLILLLPLFIFTTPILEALGQEKSIAEMAGKISLWSIGSGFAMIVSFSCQTFLQAQSKNVIIAYLAAFSMAVHLLLSWLLTIKLELGLTGAMLSLLLALWLPNVGQLIFIMTKCPDTWKGFSFLAFKDLWPCIKLSVSAGVMMCLETWYTTILILLTGNMKDAKVVISALSICLNINGWEMMIALGFFAAAGVRVANEFGRGSSRDAKFSIVMTVLTSFVIGFIFFLIFLFLKEKIAYVFTPDPDVVNAVGDLSFLLALSILLNSIQPVLSGVSVGAGWQSIVAYVNIGCYYIIGIPVGVVIGIVFNYKIKGIWIGMLFGTFVQTIVLIIITCKTDWKKQVEIAQKNIIKWATNKAQESNESGTRLLANEE</sequence>
<name>A0A9D5GW19_PEA</name>
<dbReference type="Proteomes" id="UP001058974">
    <property type="component" value="Chromosome 1"/>
</dbReference>
<evidence type="ECO:0000313" key="8">
    <source>
        <dbReference type="Proteomes" id="UP001058974"/>
    </source>
</evidence>
<gene>
    <name evidence="7" type="ORF">KIW84_012274</name>
</gene>
<dbReference type="InterPro" id="IPR045069">
    <property type="entry name" value="MATE_euk"/>
</dbReference>
<evidence type="ECO:0000256" key="6">
    <source>
        <dbReference type="RuleBase" id="RU004914"/>
    </source>
</evidence>
<evidence type="ECO:0000256" key="3">
    <source>
        <dbReference type="ARBA" id="ARBA00022692"/>
    </source>
</evidence>
<proteinExistence type="inferred from homology"/>
<feature type="transmembrane region" description="Helical" evidence="6">
    <location>
        <begin position="74"/>
        <end position="99"/>
    </location>
</feature>
<dbReference type="Gramene" id="Psat01G0227400-T1">
    <property type="protein sequence ID" value="KAI5443565.1"/>
    <property type="gene ID" value="KIW84_012274"/>
</dbReference>
<feature type="transmembrane region" description="Helical" evidence="6">
    <location>
        <begin position="185"/>
        <end position="205"/>
    </location>
</feature>
<feature type="transmembrane region" description="Helical" evidence="6">
    <location>
        <begin position="257"/>
        <end position="281"/>
    </location>
</feature>
<feature type="transmembrane region" description="Helical" evidence="6">
    <location>
        <begin position="334"/>
        <end position="357"/>
    </location>
</feature>
<comment type="subcellular location">
    <subcellularLocation>
        <location evidence="1">Membrane</location>
        <topology evidence="1">Multi-pass membrane protein</topology>
    </subcellularLocation>
</comment>
<dbReference type="OrthoDB" id="2126698at2759"/>
<feature type="transmembrane region" description="Helical" evidence="6">
    <location>
        <begin position="157"/>
        <end position="178"/>
    </location>
</feature>
<dbReference type="GO" id="GO:1990961">
    <property type="term" value="P:xenobiotic detoxification by transmembrane export across the plasma membrane"/>
    <property type="evidence" value="ECO:0007669"/>
    <property type="project" value="InterPro"/>
</dbReference>
<dbReference type="CDD" id="cd13132">
    <property type="entry name" value="MATE_eukaryotic"/>
    <property type="match status" value="1"/>
</dbReference>
<dbReference type="Gramene" id="Psat1g088360.1">
    <property type="protein sequence ID" value="Psat1g088360.1.cds"/>
    <property type="gene ID" value="Psat1g088360"/>
</dbReference>
<organism evidence="7 8">
    <name type="scientific">Pisum sativum</name>
    <name type="common">Garden pea</name>
    <name type="synonym">Lathyrus oleraceus</name>
    <dbReference type="NCBI Taxonomy" id="3888"/>
    <lineage>
        <taxon>Eukaryota</taxon>
        <taxon>Viridiplantae</taxon>
        <taxon>Streptophyta</taxon>
        <taxon>Embryophyta</taxon>
        <taxon>Tracheophyta</taxon>
        <taxon>Spermatophyta</taxon>
        <taxon>Magnoliopsida</taxon>
        <taxon>eudicotyledons</taxon>
        <taxon>Gunneridae</taxon>
        <taxon>Pentapetalae</taxon>
        <taxon>rosids</taxon>
        <taxon>fabids</taxon>
        <taxon>Fabales</taxon>
        <taxon>Fabaceae</taxon>
        <taxon>Papilionoideae</taxon>
        <taxon>50 kb inversion clade</taxon>
        <taxon>NPAAA clade</taxon>
        <taxon>Hologalegina</taxon>
        <taxon>IRL clade</taxon>
        <taxon>Fabeae</taxon>
        <taxon>Lathyrus</taxon>
    </lineage>
</organism>
<protein>
    <recommendedName>
        <fullName evidence="6">Protein DETOXIFICATION</fullName>
    </recommendedName>
    <alternativeName>
        <fullName evidence="6">Multidrug and toxic compound extrusion protein</fullName>
    </alternativeName>
</protein>
<feature type="transmembrane region" description="Helical" evidence="6">
    <location>
        <begin position="407"/>
        <end position="431"/>
    </location>
</feature>
<feature type="transmembrane region" description="Helical" evidence="6">
    <location>
        <begin position="301"/>
        <end position="322"/>
    </location>
</feature>
<feature type="transmembrane region" description="Helical" evidence="6">
    <location>
        <begin position="437"/>
        <end position="456"/>
    </location>
</feature>
<dbReference type="PANTHER" id="PTHR11206">
    <property type="entry name" value="MULTIDRUG RESISTANCE PROTEIN"/>
    <property type="match status" value="1"/>
</dbReference>
<dbReference type="AlphaFoldDB" id="A0A9D5GW19"/>
<reference evidence="7 8" key="1">
    <citation type="journal article" date="2022" name="Nat. Genet.">
        <title>Improved pea reference genome and pan-genome highlight genomic features and evolutionary characteristics.</title>
        <authorList>
            <person name="Yang T."/>
            <person name="Liu R."/>
            <person name="Luo Y."/>
            <person name="Hu S."/>
            <person name="Wang D."/>
            <person name="Wang C."/>
            <person name="Pandey M.K."/>
            <person name="Ge S."/>
            <person name="Xu Q."/>
            <person name="Li N."/>
            <person name="Li G."/>
            <person name="Huang Y."/>
            <person name="Saxena R.K."/>
            <person name="Ji Y."/>
            <person name="Li M."/>
            <person name="Yan X."/>
            <person name="He Y."/>
            <person name="Liu Y."/>
            <person name="Wang X."/>
            <person name="Xiang C."/>
            <person name="Varshney R.K."/>
            <person name="Ding H."/>
            <person name="Gao S."/>
            <person name="Zong X."/>
        </authorList>
    </citation>
    <scope>NUCLEOTIDE SEQUENCE [LARGE SCALE GENOMIC DNA]</scope>
    <source>
        <strain evidence="7 8">cv. Zhongwan 6</strain>
    </source>
</reference>
<evidence type="ECO:0000256" key="4">
    <source>
        <dbReference type="ARBA" id="ARBA00022989"/>
    </source>
</evidence>
<dbReference type="EMBL" id="JAMSHJ010000001">
    <property type="protein sequence ID" value="KAI5443565.1"/>
    <property type="molecule type" value="Genomic_DNA"/>
</dbReference>
<dbReference type="GO" id="GO:0042910">
    <property type="term" value="F:xenobiotic transmembrane transporter activity"/>
    <property type="evidence" value="ECO:0007669"/>
    <property type="project" value="InterPro"/>
</dbReference>
<feature type="transmembrane region" description="Helical" evidence="6">
    <location>
        <begin position="211"/>
        <end position="236"/>
    </location>
</feature>
<dbReference type="GO" id="GO:0015297">
    <property type="term" value="F:antiporter activity"/>
    <property type="evidence" value="ECO:0007669"/>
    <property type="project" value="InterPro"/>
</dbReference>
<keyword evidence="4 6" id="KW-1133">Transmembrane helix</keyword>
<dbReference type="NCBIfam" id="TIGR00797">
    <property type="entry name" value="matE"/>
    <property type="match status" value="1"/>
</dbReference>
<keyword evidence="5 6" id="KW-0472">Membrane</keyword>
<dbReference type="GO" id="GO:0016020">
    <property type="term" value="C:membrane"/>
    <property type="evidence" value="ECO:0007669"/>
    <property type="project" value="UniProtKB-SubCell"/>
</dbReference>
<evidence type="ECO:0000313" key="7">
    <source>
        <dbReference type="EMBL" id="KAI5443565.1"/>
    </source>
</evidence>
<accession>A0A9D5GW19</accession>
<keyword evidence="8" id="KW-1185">Reference proteome</keyword>
<feature type="transmembrane region" description="Helical" evidence="6">
    <location>
        <begin position="377"/>
        <end position="395"/>
    </location>
</feature>
<dbReference type="Pfam" id="PF01554">
    <property type="entry name" value="MatE"/>
    <property type="match status" value="2"/>
</dbReference>
<comment type="caution">
    <text evidence="7">The sequence shown here is derived from an EMBL/GenBank/DDBJ whole genome shotgun (WGS) entry which is preliminary data.</text>
</comment>
<feature type="transmembrane region" description="Helical" evidence="6">
    <location>
        <begin position="38"/>
        <end position="62"/>
    </location>
</feature>
<evidence type="ECO:0000256" key="5">
    <source>
        <dbReference type="ARBA" id="ARBA00023136"/>
    </source>
</evidence>
<keyword evidence="3 6" id="KW-0812">Transmembrane</keyword>
<evidence type="ECO:0000256" key="2">
    <source>
        <dbReference type="ARBA" id="ARBA00010199"/>
    </source>
</evidence>